<evidence type="ECO:0000256" key="1">
    <source>
        <dbReference type="ARBA" id="ARBA00023015"/>
    </source>
</evidence>
<dbReference type="AlphaFoldDB" id="A0A1V6QKF8"/>
<keyword evidence="4" id="KW-0539">Nucleus</keyword>
<keyword evidence="2" id="KW-0238">DNA-binding</keyword>
<dbReference type="GO" id="GO:0003677">
    <property type="term" value="F:DNA binding"/>
    <property type="evidence" value="ECO:0007669"/>
    <property type="project" value="UniProtKB-KW"/>
</dbReference>
<keyword evidence="3" id="KW-0804">Transcription</keyword>
<dbReference type="Proteomes" id="UP000191672">
    <property type="component" value="Unassembled WGS sequence"/>
</dbReference>
<evidence type="ECO:0000256" key="2">
    <source>
        <dbReference type="ARBA" id="ARBA00023125"/>
    </source>
</evidence>
<dbReference type="EMBL" id="MDYN01000002">
    <property type="protein sequence ID" value="OQD89703.1"/>
    <property type="molecule type" value="Genomic_DNA"/>
</dbReference>
<sequence>MDDSPDILGWLPHVNPENDHSTLFDLMIPSDKTLFKSKHDIQLNFINNQDDVRGFSSENAARHRQSIFTGLNPKFLDYDLSSDASFQESERYAMSEELSSSVPNRNIHKALSDLESFNLHGDSHAPLYLFRGPFGALRLSQSEMIESTTPESPDWDKELENILRGEDFDLDDVVVPELTANNNRAPQKPVPSQLDDMELCSFEPQIQPQINLYGGNVEGWTLLSHYKDRIVPLISPLRRGQETPWVSLVIPCAVTTLGELTLNGSINHARLALLNAVWGTSAFHLGNNTSCLGNWKASGEMYLRRAQCHFQKCMEEQCLSTAKTSKYKEILMAVLSLSNAFMFKGDPTRRRAYLVQTEKFIRVRGLSQPKLSSKKRALHHCYAFMRIIAETTCVADSPNVQLFETSGGAIGDKIYEGDFRISPNLVFSADAMTEEKDPEMGQRDLHLAIPGRWSSTLFPTVYGVDELFLMLLSQVIRLANERDLSTMCNRTQEGRLSLKEFWIRAKAIEKAINTLISSSATGDTQAYHSDSPMKDKSTTAQAMSMSLLIFFYRRIYEVDPAILQCKVAIMRTYLRQIQEEETISGNGSNAALIWPAFIAACEAVESDLQLFFSSWFDHCFATTALVYASAAKEIFETIWMKRLNAEVYGETLSWPDILREGNIRFTCV</sequence>
<evidence type="ECO:0000256" key="3">
    <source>
        <dbReference type="ARBA" id="ARBA00023163"/>
    </source>
</evidence>
<accession>A0A1V6QKF8</accession>
<dbReference type="InterPro" id="IPR021858">
    <property type="entry name" value="Fun_TF"/>
</dbReference>
<protein>
    <recommendedName>
        <fullName evidence="7">Transcription factor domain-containing protein</fullName>
    </recommendedName>
</protein>
<comment type="caution">
    <text evidence="5">The sequence shown here is derived from an EMBL/GenBank/DDBJ whole genome shotgun (WGS) entry which is preliminary data.</text>
</comment>
<gene>
    <name evidence="5" type="ORF">PENANT_c002G03906</name>
</gene>
<evidence type="ECO:0000256" key="4">
    <source>
        <dbReference type="ARBA" id="ARBA00023242"/>
    </source>
</evidence>
<evidence type="ECO:0008006" key="7">
    <source>
        <dbReference type="Google" id="ProtNLM"/>
    </source>
</evidence>
<dbReference type="PANTHER" id="PTHR31069:SF32">
    <property type="entry name" value="ARGININE METABOLISM REGULATION PROTEIN II"/>
    <property type="match status" value="1"/>
</dbReference>
<dbReference type="InterPro" id="IPR050675">
    <property type="entry name" value="OAF3"/>
</dbReference>
<dbReference type="Pfam" id="PF11951">
    <property type="entry name" value="Fungal_trans_2"/>
    <property type="match status" value="1"/>
</dbReference>
<evidence type="ECO:0000313" key="6">
    <source>
        <dbReference type="Proteomes" id="UP000191672"/>
    </source>
</evidence>
<name>A0A1V6QKF8_9EURO</name>
<keyword evidence="1" id="KW-0805">Transcription regulation</keyword>
<organism evidence="5 6">
    <name type="scientific">Penicillium antarcticum</name>
    <dbReference type="NCBI Taxonomy" id="416450"/>
    <lineage>
        <taxon>Eukaryota</taxon>
        <taxon>Fungi</taxon>
        <taxon>Dikarya</taxon>
        <taxon>Ascomycota</taxon>
        <taxon>Pezizomycotina</taxon>
        <taxon>Eurotiomycetes</taxon>
        <taxon>Eurotiomycetidae</taxon>
        <taxon>Eurotiales</taxon>
        <taxon>Aspergillaceae</taxon>
        <taxon>Penicillium</taxon>
    </lineage>
</organism>
<dbReference type="PANTHER" id="PTHR31069">
    <property type="entry name" value="OLEATE-ACTIVATED TRANSCRIPTION FACTOR 1-RELATED"/>
    <property type="match status" value="1"/>
</dbReference>
<keyword evidence="6" id="KW-1185">Reference proteome</keyword>
<evidence type="ECO:0000313" key="5">
    <source>
        <dbReference type="EMBL" id="OQD89703.1"/>
    </source>
</evidence>
<proteinExistence type="predicted"/>
<reference evidence="6" key="1">
    <citation type="journal article" date="2017" name="Nat. Microbiol.">
        <title>Global analysis of biosynthetic gene clusters reveals vast potential of secondary metabolite production in Penicillium species.</title>
        <authorList>
            <person name="Nielsen J.C."/>
            <person name="Grijseels S."/>
            <person name="Prigent S."/>
            <person name="Ji B."/>
            <person name="Dainat J."/>
            <person name="Nielsen K.F."/>
            <person name="Frisvad J.C."/>
            <person name="Workman M."/>
            <person name="Nielsen J."/>
        </authorList>
    </citation>
    <scope>NUCLEOTIDE SEQUENCE [LARGE SCALE GENOMIC DNA]</scope>
    <source>
        <strain evidence="6">IBT 31811</strain>
    </source>
</reference>